<feature type="region of interest" description="Disordered" evidence="2">
    <location>
        <begin position="94"/>
        <end position="114"/>
    </location>
</feature>
<dbReference type="InterPro" id="IPR008271">
    <property type="entry name" value="Ser/Thr_kinase_AS"/>
</dbReference>
<evidence type="ECO:0000313" key="5">
    <source>
        <dbReference type="Proteomes" id="UP001158576"/>
    </source>
</evidence>
<organism evidence="4 5">
    <name type="scientific">Oikopleura dioica</name>
    <name type="common">Tunicate</name>
    <dbReference type="NCBI Taxonomy" id="34765"/>
    <lineage>
        <taxon>Eukaryota</taxon>
        <taxon>Metazoa</taxon>
        <taxon>Chordata</taxon>
        <taxon>Tunicata</taxon>
        <taxon>Appendicularia</taxon>
        <taxon>Copelata</taxon>
        <taxon>Oikopleuridae</taxon>
        <taxon>Oikopleura</taxon>
    </lineage>
</organism>
<feature type="compositionally biased region" description="Basic and acidic residues" evidence="2">
    <location>
        <begin position="98"/>
        <end position="113"/>
    </location>
</feature>
<accession>A0ABN7SGQ2</accession>
<dbReference type="SMART" id="SM00220">
    <property type="entry name" value="S_TKc"/>
    <property type="match status" value="1"/>
</dbReference>
<reference evidence="4 5" key="1">
    <citation type="submission" date="2021-04" db="EMBL/GenBank/DDBJ databases">
        <authorList>
            <person name="Bliznina A."/>
        </authorList>
    </citation>
    <scope>NUCLEOTIDE SEQUENCE [LARGE SCALE GENOMIC DNA]</scope>
</reference>
<dbReference type="EMBL" id="OU015569">
    <property type="protein sequence ID" value="CAG5095749.1"/>
    <property type="molecule type" value="Genomic_DNA"/>
</dbReference>
<dbReference type="PROSITE" id="PS00108">
    <property type="entry name" value="PROTEIN_KINASE_ST"/>
    <property type="match status" value="1"/>
</dbReference>
<dbReference type="Proteomes" id="UP001158576">
    <property type="component" value="Chromosome XSR"/>
</dbReference>
<keyword evidence="5" id="KW-1185">Reference proteome</keyword>
<dbReference type="SUPFAM" id="SSF56112">
    <property type="entry name" value="Protein kinase-like (PK-like)"/>
    <property type="match status" value="1"/>
</dbReference>
<dbReference type="Gene3D" id="1.10.510.10">
    <property type="entry name" value="Transferase(Phosphotransferase) domain 1"/>
    <property type="match status" value="1"/>
</dbReference>
<protein>
    <recommendedName>
        <fullName evidence="1">non-specific serine/threonine protein kinase</fullName>
        <ecNumber evidence="1">2.7.11.1</ecNumber>
    </recommendedName>
</protein>
<dbReference type="EC" id="2.7.11.1" evidence="1"/>
<dbReference type="InterPro" id="IPR011009">
    <property type="entry name" value="Kinase-like_dom_sf"/>
</dbReference>
<dbReference type="PROSITE" id="PS50011">
    <property type="entry name" value="PROTEIN_KINASE_DOM"/>
    <property type="match status" value="1"/>
</dbReference>
<name>A0ABN7SGQ2_OIKDI</name>
<sequence length="492" mass="55917">MGVARQNDRPFELPRNPADDAVARCPRCQSPMVVKTIPNGSVCVSCTGYPECRTSGFLPNGGRMIARLRACNCSAGFYVVRWSFEPGSVPSHMTGEMATRENERPAKKTDPDPMKYPVMQKIANLIPNPNKPENSFNIRISHKINGGAFGSLHKVKAIVGDKKVDVMVKIEASDHPSPQLQQEHIVYSVLRGTLGFGSIVEGLGTHLSRNISLQTADGETAEFNMLFLTRLGIDLATIHKRMKLIKNPPDGLHRMNKHTVLNAASQMFDVVKLLHNAHFIHRDIKLSNFMMGIGIDRHNVHLIDFGLSKQYKDLSGNHMGTGKRNLNIGTTAFQSAFVLARHIPTRRDDLISTIYCILQLILGALPWDIEWKAKKESILEGISSPQERGKIYDKFCLKMKQLPANVLFTHFGIYDDYKEFSEIYEYFQSLEPAQDPDWDFINEKVNDCGRRHWGWFDWFEWLEEGNPTPENPHHNYYMDLIDEFNRNYGRAS</sequence>
<dbReference type="InterPro" id="IPR050235">
    <property type="entry name" value="CK1_Ser-Thr_kinase"/>
</dbReference>
<dbReference type="InterPro" id="IPR000719">
    <property type="entry name" value="Prot_kinase_dom"/>
</dbReference>
<dbReference type="Gene3D" id="3.30.65.10">
    <property type="entry name" value="Bacterial Topoisomerase I, domain 1"/>
    <property type="match status" value="1"/>
</dbReference>
<gene>
    <name evidence="4" type="ORF">OKIOD_LOCUS5876</name>
</gene>
<proteinExistence type="predicted"/>
<dbReference type="Pfam" id="PF00069">
    <property type="entry name" value="Pkinase"/>
    <property type="match status" value="1"/>
</dbReference>
<evidence type="ECO:0000313" key="4">
    <source>
        <dbReference type="EMBL" id="CAG5095749.1"/>
    </source>
</evidence>
<evidence type="ECO:0000256" key="1">
    <source>
        <dbReference type="ARBA" id="ARBA00012513"/>
    </source>
</evidence>
<dbReference type="PANTHER" id="PTHR11909">
    <property type="entry name" value="CASEIN KINASE-RELATED"/>
    <property type="match status" value="1"/>
</dbReference>
<feature type="domain" description="Protein kinase" evidence="3">
    <location>
        <begin position="138"/>
        <end position="427"/>
    </location>
</feature>
<evidence type="ECO:0000256" key="2">
    <source>
        <dbReference type="SAM" id="MobiDB-lite"/>
    </source>
</evidence>
<evidence type="ECO:0000259" key="3">
    <source>
        <dbReference type="PROSITE" id="PS50011"/>
    </source>
</evidence>